<reference evidence="2 3" key="1">
    <citation type="journal article" date="2018" name="Nat. Ecol. Evol.">
        <title>Genomic signatures of mitonuclear coevolution across populations of Tigriopus californicus.</title>
        <authorList>
            <person name="Barreto F.S."/>
            <person name="Watson E.T."/>
            <person name="Lima T.G."/>
            <person name="Willett C.S."/>
            <person name="Edmands S."/>
            <person name="Li W."/>
            <person name="Burton R.S."/>
        </authorList>
    </citation>
    <scope>NUCLEOTIDE SEQUENCE [LARGE SCALE GENOMIC DNA]</scope>
    <source>
        <strain evidence="2 3">San Diego</strain>
    </source>
</reference>
<evidence type="ECO:0000313" key="3">
    <source>
        <dbReference type="Proteomes" id="UP000318571"/>
    </source>
</evidence>
<keyword evidence="3" id="KW-1185">Reference proteome</keyword>
<organism evidence="2 3">
    <name type="scientific">Tigriopus californicus</name>
    <name type="common">Marine copepod</name>
    <dbReference type="NCBI Taxonomy" id="6832"/>
    <lineage>
        <taxon>Eukaryota</taxon>
        <taxon>Metazoa</taxon>
        <taxon>Ecdysozoa</taxon>
        <taxon>Arthropoda</taxon>
        <taxon>Crustacea</taxon>
        <taxon>Multicrustacea</taxon>
        <taxon>Hexanauplia</taxon>
        <taxon>Copepoda</taxon>
        <taxon>Harpacticoida</taxon>
        <taxon>Harpacticidae</taxon>
        <taxon>Tigriopus</taxon>
    </lineage>
</organism>
<sequence>MEVQQSLISSNDGSMPLKDPFGMFDYSKPNFDKCFDVLSELRVTPQSESQLDDQLPDILAPSTITNVSLDQDECRPEKLQEASTAQELVKEEEEEEEEEAGVKTRRQGSAEREDKKTTTTCLSPSLLFSEEQTCFTGRSKFSALRHPTIATILVPVNGA</sequence>
<evidence type="ECO:0000256" key="1">
    <source>
        <dbReference type="SAM" id="MobiDB-lite"/>
    </source>
</evidence>
<dbReference type="AlphaFoldDB" id="A0A553P8M7"/>
<dbReference type="Proteomes" id="UP000318571">
    <property type="component" value="Chromosome 3"/>
</dbReference>
<proteinExistence type="predicted"/>
<feature type="compositionally biased region" description="Basic and acidic residues" evidence="1">
    <location>
        <begin position="108"/>
        <end position="117"/>
    </location>
</feature>
<comment type="caution">
    <text evidence="2">The sequence shown here is derived from an EMBL/GenBank/DDBJ whole genome shotgun (WGS) entry which is preliminary data.</text>
</comment>
<name>A0A553P8M7_TIGCA</name>
<protein>
    <submittedName>
        <fullName evidence="2">Uncharacterized protein</fullName>
    </submittedName>
</protein>
<evidence type="ECO:0000313" key="2">
    <source>
        <dbReference type="EMBL" id="TRY74041.1"/>
    </source>
</evidence>
<accession>A0A553P8M7</accession>
<feature type="region of interest" description="Disordered" evidence="1">
    <location>
        <begin position="71"/>
        <end position="122"/>
    </location>
</feature>
<gene>
    <name evidence="2" type="ORF">TCAL_15721</name>
</gene>
<feature type="compositionally biased region" description="Acidic residues" evidence="1">
    <location>
        <begin position="90"/>
        <end position="99"/>
    </location>
</feature>
<dbReference type="EMBL" id="VCGU01000007">
    <property type="protein sequence ID" value="TRY74041.1"/>
    <property type="molecule type" value="Genomic_DNA"/>
</dbReference>